<dbReference type="Proteomes" id="UP000023152">
    <property type="component" value="Unassembled WGS sequence"/>
</dbReference>
<feature type="chain" id="PRO_5004975376" evidence="2">
    <location>
        <begin position="22"/>
        <end position="174"/>
    </location>
</feature>
<name>X6M3G1_RETFI</name>
<evidence type="ECO:0000313" key="4">
    <source>
        <dbReference type="Proteomes" id="UP000023152"/>
    </source>
</evidence>
<evidence type="ECO:0000313" key="3">
    <source>
        <dbReference type="EMBL" id="ETO07560.1"/>
    </source>
</evidence>
<accession>X6M3G1</accession>
<reference evidence="3 4" key="1">
    <citation type="journal article" date="2013" name="Curr. Biol.">
        <title>The Genome of the Foraminiferan Reticulomyxa filosa.</title>
        <authorList>
            <person name="Glockner G."/>
            <person name="Hulsmann N."/>
            <person name="Schleicher M."/>
            <person name="Noegel A.A."/>
            <person name="Eichinger L."/>
            <person name="Gallinger C."/>
            <person name="Pawlowski J."/>
            <person name="Sierra R."/>
            <person name="Euteneuer U."/>
            <person name="Pillet L."/>
            <person name="Moustafa A."/>
            <person name="Platzer M."/>
            <person name="Groth M."/>
            <person name="Szafranski K."/>
            <person name="Schliwa M."/>
        </authorList>
    </citation>
    <scope>NUCLEOTIDE SEQUENCE [LARGE SCALE GENOMIC DNA]</scope>
</reference>
<dbReference type="AlphaFoldDB" id="X6M3G1"/>
<organism evidence="3 4">
    <name type="scientific">Reticulomyxa filosa</name>
    <dbReference type="NCBI Taxonomy" id="46433"/>
    <lineage>
        <taxon>Eukaryota</taxon>
        <taxon>Sar</taxon>
        <taxon>Rhizaria</taxon>
        <taxon>Retaria</taxon>
        <taxon>Foraminifera</taxon>
        <taxon>Monothalamids</taxon>
        <taxon>Reticulomyxidae</taxon>
        <taxon>Reticulomyxa</taxon>
    </lineage>
</organism>
<proteinExistence type="predicted"/>
<keyword evidence="2" id="KW-0732">Signal</keyword>
<evidence type="ECO:0000256" key="2">
    <source>
        <dbReference type="SAM" id="SignalP"/>
    </source>
</evidence>
<feature type="compositionally biased region" description="Basic and acidic residues" evidence="1">
    <location>
        <begin position="128"/>
        <end position="137"/>
    </location>
</feature>
<gene>
    <name evidence="3" type="ORF">RFI_29832</name>
</gene>
<dbReference type="EMBL" id="ASPP01026046">
    <property type="protein sequence ID" value="ETO07560.1"/>
    <property type="molecule type" value="Genomic_DNA"/>
</dbReference>
<feature type="signal peptide" evidence="2">
    <location>
        <begin position="1"/>
        <end position="21"/>
    </location>
</feature>
<evidence type="ECO:0000256" key="1">
    <source>
        <dbReference type="SAM" id="MobiDB-lite"/>
    </source>
</evidence>
<sequence>MRKFGFWIMCVLMKEIVSSQATLNINNSTTENTSKKEHANGILTHRDQQSKNWRMNTLVIDARISSNNNHPRPKKYPFRACVGTVKKKNVPVQSSTTTKASLSRRKKEKKRENISQSGNDVDIEKEEDVMMNRKESEDTTLKLFKKKKKKSFATSVMKSPFTPTSSGFARLYMD</sequence>
<feature type="compositionally biased region" description="Polar residues" evidence="1">
    <location>
        <begin position="91"/>
        <end position="101"/>
    </location>
</feature>
<feature type="region of interest" description="Disordered" evidence="1">
    <location>
        <begin position="89"/>
        <end position="137"/>
    </location>
</feature>
<comment type="caution">
    <text evidence="3">The sequence shown here is derived from an EMBL/GenBank/DDBJ whole genome shotgun (WGS) entry which is preliminary data.</text>
</comment>
<protein>
    <submittedName>
        <fullName evidence="3">Uncharacterized protein</fullName>
    </submittedName>
</protein>
<keyword evidence="4" id="KW-1185">Reference proteome</keyword>